<dbReference type="RefSeq" id="WP_305421761.1">
    <property type="nucleotide sequence ID" value="NZ_CP117430.1"/>
</dbReference>
<feature type="transmembrane region" description="Helical" evidence="1">
    <location>
        <begin position="126"/>
        <end position="147"/>
    </location>
</feature>
<name>A0ABY9GKD9_9PSED</name>
<proteinExistence type="predicted"/>
<evidence type="ECO:0000313" key="3">
    <source>
        <dbReference type="Proteomes" id="UP001230768"/>
    </source>
</evidence>
<keyword evidence="3" id="KW-1185">Reference proteome</keyword>
<organism evidence="2 3">
    <name type="scientific">Pseudomonas wuhanensis</name>
    <dbReference type="NCBI Taxonomy" id="2954098"/>
    <lineage>
        <taxon>Bacteria</taxon>
        <taxon>Pseudomonadati</taxon>
        <taxon>Pseudomonadota</taxon>
        <taxon>Gammaproteobacteria</taxon>
        <taxon>Pseudomonadales</taxon>
        <taxon>Pseudomonadaceae</taxon>
        <taxon>Pseudomonas</taxon>
    </lineage>
</organism>
<dbReference type="Proteomes" id="UP001230768">
    <property type="component" value="Chromosome"/>
</dbReference>
<evidence type="ECO:0000313" key="2">
    <source>
        <dbReference type="EMBL" id="WLI16166.1"/>
    </source>
</evidence>
<keyword evidence="1" id="KW-0812">Transmembrane</keyword>
<accession>A0ABY9GKD9</accession>
<sequence>MGESGFELRSVNELERSKKYWSVEVSLLIASMLGAFILSGYAHLEKYYLTLDVPIDRMNFSAQKLAAYGGAGLGATIAAILLSVALVFAFTIVIALSEEPGKKLSSQPNLSGWIFRRRQRASELSVPLKFLIASIVLAGFASFAWYITVSIPSESGRNAALKTAAKCEERTLEYRNLDSYTACQVAESDDMFYLLKREHTDQSGVSFRTFQVPKAGLLKSEGQKQYLKYKP</sequence>
<keyword evidence="1" id="KW-1133">Transmembrane helix</keyword>
<gene>
    <name evidence="2" type="ORF">PSH88_17630</name>
</gene>
<feature type="transmembrane region" description="Helical" evidence="1">
    <location>
        <begin position="66"/>
        <end position="96"/>
    </location>
</feature>
<keyword evidence="1" id="KW-0472">Membrane</keyword>
<feature type="transmembrane region" description="Helical" evidence="1">
    <location>
        <begin position="21"/>
        <end position="44"/>
    </location>
</feature>
<reference evidence="2 3" key="1">
    <citation type="submission" date="2023-02" db="EMBL/GenBank/DDBJ databases">
        <title>Evolution of Hrp T3SS in non-pathogenic Pseudomonas fluorescens.</title>
        <authorList>
            <person name="Liao K."/>
            <person name="Wei H."/>
            <person name="Gu Y."/>
        </authorList>
    </citation>
    <scope>NUCLEOTIDE SEQUENCE [LARGE SCALE GENOMIC DNA]</scope>
    <source>
        <strain evidence="2 3">FP607</strain>
    </source>
</reference>
<protein>
    <submittedName>
        <fullName evidence="2">Uncharacterized protein</fullName>
    </submittedName>
</protein>
<evidence type="ECO:0000256" key="1">
    <source>
        <dbReference type="SAM" id="Phobius"/>
    </source>
</evidence>
<dbReference type="EMBL" id="CP117430">
    <property type="protein sequence ID" value="WLI16166.1"/>
    <property type="molecule type" value="Genomic_DNA"/>
</dbReference>